<dbReference type="EMBL" id="JBHRZT010000052">
    <property type="protein sequence ID" value="MFC3884307.1"/>
    <property type="molecule type" value="Genomic_DNA"/>
</dbReference>
<feature type="transmembrane region" description="Helical" evidence="7">
    <location>
        <begin position="84"/>
        <end position="108"/>
    </location>
</feature>
<feature type="transmembrane region" description="Helical" evidence="7">
    <location>
        <begin position="56"/>
        <end position="72"/>
    </location>
</feature>
<evidence type="ECO:0000256" key="7">
    <source>
        <dbReference type="SAM" id="Phobius"/>
    </source>
</evidence>
<evidence type="ECO:0000256" key="5">
    <source>
        <dbReference type="ARBA" id="ARBA00022989"/>
    </source>
</evidence>
<evidence type="ECO:0000256" key="6">
    <source>
        <dbReference type="ARBA" id="ARBA00023136"/>
    </source>
</evidence>
<dbReference type="PANTHER" id="PTHR16119">
    <property type="entry name" value="TRANSMEMBRANE PROTEIN 144"/>
    <property type="match status" value="1"/>
</dbReference>
<dbReference type="PANTHER" id="PTHR16119:SF17">
    <property type="entry name" value="TRANSMEMBRANE PROTEIN 144"/>
    <property type="match status" value="1"/>
</dbReference>
<keyword evidence="5 7" id="KW-1133">Transmembrane helix</keyword>
<proteinExistence type="inferred from homology"/>
<feature type="transmembrane region" description="Helical" evidence="7">
    <location>
        <begin position="6"/>
        <end position="25"/>
    </location>
</feature>
<keyword evidence="9" id="KW-1185">Reference proteome</keyword>
<dbReference type="Proteomes" id="UP001595752">
    <property type="component" value="Unassembled WGS sequence"/>
</dbReference>
<evidence type="ECO:0000256" key="4">
    <source>
        <dbReference type="ARBA" id="ARBA00022692"/>
    </source>
</evidence>
<dbReference type="CDD" id="cd23112">
    <property type="entry name" value="glucose_uptake_GlcU"/>
    <property type="match status" value="1"/>
</dbReference>
<evidence type="ECO:0000313" key="8">
    <source>
        <dbReference type="EMBL" id="MFC3884307.1"/>
    </source>
</evidence>
<feature type="transmembrane region" description="Helical" evidence="7">
    <location>
        <begin position="179"/>
        <end position="198"/>
    </location>
</feature>
<protein>
    <submittedName>
        <fullName evidence="8">GRP family sugar transporter</fullName>
    </submittedName>
</protein>
<dbReference type="InterPro" id="IPR037185">
    <property type="entry name" value="EmrE-like"/>
</dbReference>
<evidence type="ECO:0000256" key="3">
    <source>
        <dbReference type="ARBA" id="ARBA00022597"/>
    </source>
</evidence>
<comment type="subcellular location">
    <subcellularLocation>
        <location evidence="1">Endomembrane system</location>
        <topology evidence="1">Multi-pass membrane protein</topology>
    </subcellularLocation>
</comment>
<comment type="caution">
    <text evidence="8">The sequence shown here is derived from an EMBL/GenBank/DDBJ whole genome shotgun (WGS) entry which is preliminary data.</text>
</comment>
<evidence type="ECO:0000313" key="9">
    <source>
        <dbReference type="Proteomes" id="UP001595752"/>
    </source>
</evidence>
<feature type="transmembrane region" description="Helical" evidence="7">
    <location>
        <begin position="264"/>
        <end position="283"/>
    </location>
</feature>
<sequence length="286" mass="30899">MFDILIALIPAITWGSIVLVSVKLGGSPANQVLGLTIGAFLFAIGAYFFVQPDLSWKAITISFISGAFWSLGQKNQFGAVEYLGVSKAVPVSTGMQLVATSLFGVLIFEEWLTKMKIMIGITALICIIVGVVFTSIEEKDQGGDNDKNQFTKGMIILLISTLGYLVYVIILRWFEIDGWSAILPQAVGMIAGALLLTIKDKPFDKYTVRNILTGLIWATGNIGLLLSVPRVGVATSFSFSQMGIIISTFGGIFLLGEKKSKRQMVFVIIGSILIILGGVLLGYTKK</sequence>
<feature type="transmembrane region" description="Helical" evidence="7">
    <location>
        <begin position="32"/>
        <end position="50"/>
    </location>
</feature>
<evidence type="ECO:0000256" key="2">
    <source>
        <dbReference type="ARBA" id="ARBA00006117"/>
    </source>
</evidence>
<dbReference type="InterPro" id="IPR010651">
    <property type="entry name" value="Sugar_transport"/>
</dbReference>
<reference evidence="9" key="1">
    <citation type="journal article" date="2019" name="Int. J. Syst. Evol. Microbiol.">
        <title>The Global Catalogue of Microorganisms (GCM) 10K type strain sequencing project: providing services to taxonomists for standard genome sequencing and annotation.</title>
        <authorList>
            <consortium name="The Broad Institute Genomics Platform"/>
            <consortium name="The Broad Institute Genome Sequencing Center for Infectious Disease"/>
            <person name="Wu L."/>
            <person name="Ma J."/>
        </authorList>
    </citation>
    <scope>NUCLEOTIDE SEQUENCE [LARGE SCALE GENOMIC DNA]</scope>
    <source>
        <strain evidence="9">CCUG 61889</strain>
    </source>
</reference>
<dbReference type="Pfam" id="PF06800">
    <property type="entry name" value="Sugar_transport"/>
    <property type="match status" value="1"/>
</dbReference>
<feature type="transmembrane region" description="Helical" evidence="7">
    <location>
        <begin position="154"/>
        <end position="173"/>
    </location>
</feature>
<keyword evidence="3 8" id="KW-0762">Sugar transport</keyword>
<keyword evidence="3 8" id="KW-0813">Transport</keyword>
<keyword evidence="4 7" id="KW-0812">Transmembrane</keyword>
<gene>
    <name evidence="8" type="ORF">ACFOU2_12695</name>
</gene>
<feature type="transmembrane region" description="Helical" evidence="7">
    <location>
        <begin position="234"/>
        <end position="255"/>
    </location>
</feature>
<feature type="transmembrane region" description="Helical" evidence="7">
    <location>
        <begin position="210"/>
        <end position="228"/>
    </location>
</feature>
<dbReference type="RefSeq" id="WP_377915630.1">
    <property type="nucleotide sequence ID" value="NZ_JBHRZT010000052.1"/>
</dbReference>
<accession>A0ABV8B598</accession>
<dbReference type="SUPFAM" id="SSF103481">
    <property type="entry name" value="Multidrug resistance efflux transporter EmrE"/>
    <property type="match status" value="1"/>
</dbReference>
<name>A0ABV8B598_9BACI</name>
<organism evidence="8 9">
    <name type="scientific">Bacillus songklensis</name>
    <dbReference type="NCBI Taxonomy" id="1069116"/>
    <lineage>
        <taxon>Bacteria</taxon>
        <taxon>Bacillati</taxon>
        <taxon>Bacillota</taxon>
        <taxon>Bacilli</taxon>
        <taxon>Bacillales</taxon>
        <taxon>Bacillaceae</taxon>
        <taxon>Bacillus</taxon>
    </lineage>
</organism>
<keyword evidence="6 7" id="KW-0472">Membrane</keyword>
<comment type="similarity">
    <text evidence="2">Belongs to the GRP transporter (TC 2.A.7.5) family.</text>
</comment>
<evidence type="ECO:0000256" key="1">
    <source>
        <dbReference type="ARBA" id="ARBA00004127"/>
    </source>
</evidence>
<feature type="transmembrane region" description="Helical" evidence="7">
    <location>
        <begin position="114"/>
        <end position="133"/>
    </location>
</feature>